<dbReference type="FunFam" id="3.40.50.300:FF:000006">
    <property type="entry name" value="DNA-binding transcriptional regulator NtrC"/>
    <property type="match status" value="1"/>
</dbReference>
<dbReference type="InterPro" id="IPR027417">
    <property type="entry name" value="P-loop_NTPase"/>
</dbReference>
<dbReference type="Pfam" id="PF00158">
    <property type="entry name" value="Sigma54_activat"/>
    <property type="match status" value="1"/>
</dbReference>
<keyword evidence="8" id="KW-1185">Reference proteome</keyword>
<evidence type="ECO:0000256" key="3">
    <source>
        <dbReference type="ARBA" id="ARBA00023015"/>
    </source>
</evidence>
<dbReference type="InterPro" id="IPR025944">
    <property type="entry name" value="Sigma_54_int_dom_CS"/>
</dbReference>
<dbReference type="InterPro" id="IPR003018">
    <property type="entry name" value="GAF"/>
</dbReference>
<accession>A0A7X0PAV6</accession>
<keyword evidence="3" id="KW-0805">Transcription regulation</keyword>
<dbReference type="Gene3D" id="3.40.50.300">
    <property type="entry name" value="P-loop containing nucleotide triphosphate hydrolases"/>
    <property type="match status" value="1"/>
</dbReference>
<dbReference type="Gene3D" id="3.30.450.40">
    <property type="match status" value="1"/>
</dbReference>
<dbReference type="Gene3D" id="1.10.8.60">
    <property type="match status" value="1"/>
</dbReference>
<dbReference type="PROSITE" id="PS50045">
    <property type="entry name" value="SIGMA54_INTERACT_4"/>
    <property type="match status" value="1"/>
</dbReference>
<protein>
    <submittedName>
        <fullName evidence="7">Transcriptional regulator of acetoin/glycerol metabolism</fullName>
    </submittedName>
</protein>
<gene>
    <name evidence="7" type="ORF">HNP48_000938</name>
</gene>
<dbReference type="InterPro" id="IPR009057">
    <property type="entry name" value="Homeodomain-like_sf"/>
</dbReference>
<dbReference type="GO" id="GO:0043565">
    <property type="term" value="F:sequence-specific DNA binding"/>
    <property type="evidence" value="ECO:0007669"/>
    <property type="project" value="InterPro"/>
</dbReference>
<dbReference type="PANTHER" id="PTHR32071">
    <property type="entry name" value="TRANSCRIPTIONAL REGULATORY PROTEIN"/>
    <property type="match status" value="1"/>
</dbReference>
<dbReference type="SUPFAM" id="SSF46689">
    <property type="entry name" value="Homeodomain-like"/>
    <property type="match status" value="1"/>
</dbReference>
<dbReference type="InterPro" id="IPR058031">
    <property type="entry name" value="AAA_lid_NorR"/>
</dbReference>
<evidence type="ECO:0000313" key="8">
    <source>
        <dbReference type="Proteomes" id="UP000575083"/>
    </source>
</evidence>
<dbReference type="Pfam" id="PF25601">
    <property type="entry name" value="AAA_lid_14"/>
    <property type="match status" value="1"/>
</dbReference>
<dbReference type="RefSeq" id="WP_184855726.1">
    <property type="nucleotide sequence ID" value="NZ_JACHLK010000002.1"/>
</dbReference>
<dbReference type="SUPFAM" id="SSF55781">
    <property type="entry name" value="GAF domain-like"/>
    <property type="match status" value="1"/>
</dbReference>
<dbReference type="InterPro" id="IPR003593">
    <property type="entry name" value="AAA+_ATPase"/>
</dbReference>
<dbReference type="Pfam" id="PF02954">
    <property type="entry name" value="HTH_8"/>
    <property type="match status" value="1"/>
</dbReference>
<dbReference type="AlphaFoldDB" id="A0A7X0PAV6"/>
<keyword evidence="5" id="KW-0804">Transcription</keyword>
<dbReference type="PROSITE" id="PS00688">
    <property type="entry name" value="SIGMA54_INTERACT_3"/>
    <property type="match status" value="1"/>
</dbReference>
<dbReference type="PRINTS" id="PR01590">
    <property type="entry name" value="HTHFIS"/>
</dbReference>
<dbReference type="PANTHER" id="PTHR32071:SF77">
    <property type="entry name" value="TRANSCRIPTIONAL REGULATORY PROTEIN"/>
    <property type="match status" value="1"/>
</dbReference>
<dbReference type="GO" id="GO:0005524">
    <property type="term" value="F:ATP binding"/>
    <property type="evidence" value="ECO:0007669"/>
    <property type="project" value="UniProtKB-KW"/>
</dbReference>
<reference evidence="7 8" key="1">
    <citation type="submission" date="2020-08" db="EMBL/GenBank/DDBJ databases">
        <title>Functional genomics of gut bacteria from endangered species of beetles.</title>
        <authorList>
            <person name="Carlos-Shanley C."/>
        </authorList>
    </citation>
    <scope>NUCLEOTIDE SEQUENCE [LARGE SCALE GENOMIC DNA]</scope>
    <source>
        <strain evidence="7 8">S00198</strain>
    </source>
</reference>
<dbReference type="InterPro" id="IPR002078">
    <property type="entry name" value="Sigma_54_int"/>
</dbReference>
<evidence type="ECO:0000256" key="5">
    <source>
        <dbReference type="ARBA" id="ARBA00023163"/>
    </source>
</evidence>
<sequence>MHLEPTALAAPRDLIPHAHARSAAFGLRAQDTLDAMPLASADLRCALQRNRVLTDHALPVMETLYHQIAGTHSMVLLTDPEGVILHALGDDDFVARADRVALRPGGVWTEERKGTNAIGTALALGQAVQVHAGQHYLRANQFLTCSCVPILDPQGRALGAIDVSGDHRSQSKHTMALVRMSAQMVENHLWNQVHEDAVRLHFHARPEFLGTLVEGLAAFTPDGRFLSANRSGQFQLGLSHSALQAHTFGSLFGVDLGQVLDQCRRAPGALLTLRLPGGVTVVARPEHRPQAERLWIAADAAEPVRAPARPAARPGGLSGLRYLNTGDPALAQAIERVTKLLGRGIATLIQGETGTGKELLARAIHHDGPRRQAPFVAVNCASIPESLIESELFGYEEGAFTGARRKGSPGKIVQAHGGTLFLDEIGDMPLALQARLLRVLQERSVAPLGGTRQIEVDIQLVCATHRNLRAMMAEGSFRQDLYYRLNGLVVRLPALRERSDLAAIVQRILQSAADAGTPPLPVAPEVMALFARCAWPGNLRQLTNVLRTAALMAEGDTAIRREHLPEDFLEECEAAAAVPAAADAPAPAAQPLQAITAAAIAQALAAQGGNVSAVARALGVSRNTVYRHLRAQAA</sequence>
<dbReference type="InterPro" id="IPR002197">
    <property type="entry name" value="HTH_Fis"/>
</dbReference>
<dbReference type="SMART" id="SM00382">
    <property type="entry name" value="AAA"/>
    <property type="match status" value="1"/>
</dbReference>
<evidence type="ECO:0000259" key="6">
    <source>
        <dbReference type="PROSITE" id="PS50045"/>
    </source>
</evidence>
<dbReference type="EMBL" id="JACHLK010000002">
    <property type="protein sequence ID" value="MBB6558274.1"/>
    <property type="molecule type" value="Genomic_DNA"/>
</dbReference>
<comment type="caution">
    <text evidence="7">The sequence shown here is derived from an EMBL/GenBank/DDBJ whole genome shotgun (WGS) entry which is preliminary data.</text>
</comment>
<dbReference type="Pfam" id="PF01590">
    <property type="entry name" value="GAF"/>
    <property type="match status" value="1"/>
</dbReference>
<dbReference type="SUPFAM" id="SSF52540">
    <property type="entry name" value="P-loop containing nucleoside triphosphate hydrolases"/>
    <property type="match status" value="1"/>
</dbReference>
<dbReference type="GO" id="GO:0006355">
    <property type="term" value="P:regulation of DNA-templated transcription"/>
    <property type="evidence" value="ECO:0007669"/>
    <property type="project" value="InterPro"/>
</dbReference>
<dbReference type="InterPro" id="IPR029016">
    <property type="entry name" value="GAF-like_dom_sf"/>
</dbReference>
<evidence type="ECO:0000256" key="4">
    <source>
        <dbReference type="ARBA" id="ARBA00023125"/>
    </source>
</evidence>
<proteinExistence type="predicted"/>
<evidence type="ECO:0000313" key="7">
    <source>
        <dbReference type="EMBL" id="MBB6558274.1"/>
    </source>
</evidence>
<organism evidence="7 8">
    <name type="scientific">Acidovorax soli</name>
    <dbReference type="NCBI Taxonomy" id="592050"/>
    <lineage>
        <taxon>Bacteria</taxon>
        <taxon>Pseudomonadati</taxon>
        <taxon>Pseudomonadota</taxon>
        <taxon>Betaproteobacteria</taxon>
        <taxon>Burkholderiales</taxon>
        <taxon>Comamonadaceae</taxon>
        <taxon>Acidovorax</taxon>
    </lineage>
</organism>
<dbReference type="Gene3D" id="1.10.10.60">
    <property type="entry name" value="Homeodomain-like"/>
    <property type="match status" value="1"/>
</dbReference>
<dbReference type="Proteomes" id="UP000575083">
    <property type="component" value="Unassembled WGS sequence"/>
</dbReference>
<evidence type="ECO:0000256" key="1">
    <source>
        <dbReference type="ARBA" id="ARBA00022741"/>
    </source>
</evidence>
<feature type="domain" description="Sigma-54 factor interaction" evidence="6">
    <location>
        <begin position="323"/>
        <end position="551"/>
    </location>
</feature>
<keyword evidence="2" id="KW-0067">ATP-binding</keyword>
<dbReference type="InterPro" id="IPR025943">
    <property type="entry name" value="Sigma_54_int_dom_ATP-bd_2"/>
</dbReference>
<keyword evidence="1" id="KW-0547">Nucleotide-binding</keyword>
<dbReference type="PROSITE" id="PS00676">
    <property type="entry name" value="SIGMA54_INTERACT_2"/>
    <property type="match status" value="1"/>
</dbReference>
<evidence type="ECO:0000256" key="2">
    <source>
        <dbReference type="ARBA" id="ARBA00022840"/>
    </source>
</evidence>
<keyword evidence="4" id="KW-0238">DNA-binding</keyword>
<dbReference type="CDD" id="cd00009">
    <property type="entry name" value="AAA"/>
    <property type="match status" value="1"/>
</dbReference>
<name>A0A7X0PAV6_9BURK</name>